<evidence type="ECO:0000256" key="4">
    <source>
        <dbReference type="ARBA" id="ARBA00022759"/>
    </source>
</evidence>
<organism evidence="9 10">
    <name type="scientific">Candidatus Uhrbacteria bacterium CG10_big_fil_rev_8_21_14_0_10_48_11</name>
    <dbReference type="NCBI Taxonomy" id="1975037"/>
    <lineage>
        <taxon>Bacteria</taxon>
        <taxon>Candidatus Uhriibacteriota</taxon>
    </lineage>
</organism>
<evidence type="ECO:0000256" key="2">
    <source>
        <dbReference type="ARBA" id="ARBA00022694"/>
    </source>
</evidence>
<dbReference type="GO" id="GO:0000049">
    <property type="term" value="F:tRNA binding"/>
    <property type="evidence" value="ECO:0007669"/>
    <property type="project" value="UniProtKB-UniRule"/>
</dbReference>
<protein>
    <recommendedName>
        <fullName evidence="7 8">Ribonuclease P protein component</fullName>
        <shortName evidence="7">RNase P protein</shortName>
        <shortName evidence="7">RNaseP protein</shortName>
        <ecNumber evidence="7 8">3.1.26.5</ecNumber>
    </recommendedName>
    <alternativeName>
        <fullName evidence="7">Protein C5</fullName>
    </alternativeName>
</protein>
<dbReference type="EC" id="3.1.26.5" evidence="7 8"/>
<dbReference type="Proteomes" id="UP000231152">
    <property type="component" value="Unassembled WGS sequence"/>
</dbReference>
<keyword evidence="5 7" id="KW-0378">Hydrolase</keyword>
<evidence type="ECO:0000313" key="10">
    <source>
        <dbReference type="Proteomes" id="UP000231152"/>
    </source>
</evidence>
<dbReference type="InterPro" id="IPR020568">
    <property type="entry name" value="Ribosomal_Su5_D2-typ_SF"/>
</dbReference>
<evidence type="ECO:0000256" key="1">
    <source>
        <dbReference type="ARBA" id="ARBA00002663"/>
    </source>
</evidence>
<keyword evidence="6 7" id="KW-0694">RNA-binding</keyword>
<gene>
    <name evidence="7 9" type="primary">rnpA</name>
    <name evidence="9" type="ORF">COV04_03125</name>
</gene>
<dbReference type="InterPro" id="IPR000100">
    <property type="entry name" value="RNase_P"/>
</dbReference>
<dbReference type="PANTHER" id="PTHR33992:SF1">
    <property type="entry name" value="RIBONUCLEASE P PROTEIN COMPONENT"/>
    <property type="match status" value="1"/>
</dbReference>
<comment type="subunit">
    <text evidence="7">Consists of a catalytic RNA component (M1 or rnpB) and a protein subunit.</text>
</comment>
<dbReference type="GO" id="GO:0004526">
    <property type="term" value="F:ribonuclease P activity"/>
    <property type="evidence" value="ECO:0007669"/>
    <property type="project" value="UniProtKB-UniRule"/>
</dbReference>
<accession>A0A2M8LE53</accession>
<dbReference type="GO" id="GO:0030677">
    <property type="term" value="C:ribonuclease P complex"/>
    <property type="evidence" value="ECO:0007669"/>
    <property type="project" value="TreeGrafter"/>
</dbReference>
<proteinExistence type="inferred from homology"/>
<dbReference type="EMBL" id="PFET01000010">
    <property type="protein sequence ID" value="PJE75732.1"/>
    <property type="molecule type" value="Genomic_DNA"/>
</dbReference>
<sequence>MFPRAQRLRRRKDIDAVLRRGRRFPHPLLMLRAMPSVTKSPRVTVVVGVAVSKRATVRNRLKRQLRHLLRQQLNERNATTIGMDLMVSPRAAILKEPSEVRAKALAQLLDRIYPKRKP</sequence>
<comment type="catalytic activity">
    <reaction evidence="7">
        <text>Endonucleolytic cleavage of RNA, removing 5'-extranucleotides from tRNA precursor.</text>
        <dbReference type="EC" id="3.1.26.5"/>
    </reaction>
</comment>
<dbReference type="GO" id="GO:0001682">
    <property type="term" value="P:tRNA 5'-leader removal"/>
    <property type="evidence" value="ECO:0007669"/>
    <property type="project" value="UniProtKB-UniRule"/>
</dbReference>
<comment type="similarity">
    <text evidence="7">Belongs to the RnpA family.</text>
</comment>
<evidence type="ECO:0000256" key="7">
    <source>
        <dbReference type="HAMAP-Rule" id="MF_00227"/>
    </source>
</evidence>
<dbReference type="GO" id="GO:0042781">
    <property type="term" value="F:3'-tRNA processing endoribonuclease activity"/>
    <property type="evidence" value="ECO:0007669"/>
    <property type="project" value="TreeGrafter"/>
</dbReference>
<dbReference type="InterPro" id="IPR020539">
    <property type="entry name" value="RNase_P_CS"/>
</dbReference>
<dbReference type="PANTHER" id="PTHR33992">
    <property type="entry name" value="RIBONUCLEASE P PROTEIN COMPONENT"/>
    <property type="match status" value="1"/>
</dbReference>
<evidence type="ECO:0000256" key="8">
    <source>
        <dbReference type="NCBIfam" id="TIGR00188"/>
    </source>
</evidence>
<reference evidence="9 10" key="1">
    <citation type="submission" date="2017-09" db="EMBL/GenBank/DDBJ databases">
        <title>Depth-based differentiation of microbial function through sediment-hosted aquifers and enrichment of novel symbionts in the deep terrestrial subsurface.</title>
        <authorList>
            <person name="Probst A.J."/>
            <person name="Ladd B."/>
            <person name="Jarett J.K."/>
            <person name="Geller-Mcgrath D.E."/>
            <person name="Sieber C.M."/>
            <person name="Emerson J.B."/>
            <person name="Anantharaman K."/>
            <person name="Thomas B.C."/>
            <person name="Malmstrom R."/>
            <person name="Stieglmeier M."/>
            <person name="Klingl A."/>
            <person name="Woyke T."/>
            <person name="Ryan C.M."/>
            <person name="Banfield J.F."/>
        </authorList>
    </citation>
    <scope>NUCLEOTIDE SEQUENCE [LARGE SCALE GENOMIC DNA]</scope>
    <source>
        <strain evidence="9">CG10_big_fil_rev_8_21_14_0_10_48_11</strain>
    </source>
</reference>
<dbReference type="NCBIfam" id="TIGR00188">
    <property type="entry name" value="rnpA"/>
    <property type="match status" value="1"/>
</dbReference>
<keyword evidence="4 7" id="KW-0255">Endonuclease</keyword>
<comment type="caution">
    <text evidence="9">The sequence shown here is derived from an EMBL/GenBank/DDBJ whole genome shotgun (WGS) entry which is preliminary data.</text>
</comment>
<dbReference type="Pfam" id="PF00825">
    <property type="entry name" value="Ribonuclease_P"/>
    <property type="match status" value="1"/>
</dbReference>
<evidence type="ECO:0000256" key="5">
    <source>
        <dbReference type="ARBA" id="ARBA00022801"/>
    </source>
</evidence>
<dbReference type="InterPro" id="IPR014721">
    <property type="entry name" value="Ribsml_uS5_D2-typ_fold_subgr"/>
</dbReference>
<keyword evidence="3 7" id="KW-0540">Nuclease</keyword>
<dbReference type="HAMAP" id="MF_00227">
    <property type="entry name" value="RNase_P"/>
    <property type="match status" value="1"/>
</dbReference>
<dbReference type="SUPFAM" id="SSF54211">
    <property type="entry name" value="Ribosomal protein S5 domain 2-like"/>
    <property type="match status" value="1"/>
</dbReference>
<dbReference type="PROSITE" id="PS00648">
    <property type="entry name" value="RIBONUCLEASE_P"/>
    <property type="match status" value="1"/>
</dbReference>
<evidence type="ECO:0000256" key="6">
    <source>
        <dbReference type="ARBA" id="ARBA00022884"/>
    </source>
</evidence>
<comment type="function">
    <text evidence="1 7">RNaseP catalyzes the removal of the 5'-leader sequence from pre-tRNA to produce the mature 5'-terminus. It can also cleave other RNA substrates such as 4.5S RNA. The protein component plays an auxiliary but essential role in vivo by binding to the 5'-leader sequence and broadening the substrate specificity of the ribozyme.</text>
</comment>
<dbReference type="AlphaFoldDB" id="A0A2M8LE53"/>
<dbReference type="Gene3D" id="3.30.230.10">
    <property type="match status" value="1"/>
</dbReference>
<keyword evidence="2 7" id="KW-0819">tRNA processing</keyword>
<name>A0A2M8LE53_9BACT</name>
<evidence type="ECO:0000256" key="3">
    <source>
        <dbReference type="ARBA" id="ARBA00022722"/>
    </source>
</evidence>
<evidence type="ECO:0000313" key="9">
    <source>
        <dbReference type="EMBL" id="PJE75732.1"/>
    </source>
</evidence>